<dbReference type="PANTHER" id="PTHR47506:SF1">
    <property type="entry name" value="HTH-TYPE TRANSCRIPTIONAL REGULATOR YJDC"/>
    <property type="match status" value="1"/>
</dbReference>
<evidence type="ECO:0000256" key="1">
    <source>
        <dbReference type="ARBA" id="ARBA00023015"/>
    </source>
</evidence>
<proteinExistence type="predicted"/>
<evidence type="ECO:0000256" key="2">
    <source>
        <dbReference type="ARBA" id="ARBA00023125"/>
    </source>
</evidence>
<gene>
    <name evidence="6" type="ordered locus">Sde_0361</name>
</gene>
<feature type="DNA-binding region" description="H-T-H motif" evidence="4">
    <location>
        <begin position="33"/>
        <end position="52"/>
    </location>
</feature>
<dbReference type="eggNOG" id="COG1309">
    <property type="taxonomic scope" value="Bacteria"/>
</dbReference>
<organism evidence="6 7">
    <name type="scientific">Saccharophagus degradans (strain 2-40 / ATCC 43961 / DSM 17024)</name>
    <dbReference type="NCBI Taxonomy" id="203122"/>
    <lineage>
        <taxon>Bacteria</taxon>
        <taxon>Pseudomonadati</taxon>
        <taxon>Pseudomonadota</taxon>
        <taxon>Gammaproteobacteria</taxon>
        <taxon>Cellvibrionales</taxon>
        <taxon>Cellvibrionaceae</taxon>
        <taxon>Saccharophagus</taxon>
    </lineage>
</organism>
<keyword evidence="2 4" id="KW-0238">DNA-binding</keyword>
<feature type="domain" description="HTH tetR-type" evidence="5">
    <location>
        <begin position="10"/>
        <end position="70"/>
    </location>
</feature>
<sequence length="212" mass="23375">MNSSPAPTKRSTPNRLMDVAQAMFVKNGYHGVAVDKIIAQTGVSKGTFFYHFKSKEDLAQRLLERYFERIAAAANAIGTAAAQQSDDPRQILDICLTEFENLFNGRHVQGGADESLDGCLMAAFSYQLFNHIPSLRAISAQAINRFSTAYAPLFDEVLATANSPTGISGETLSKHYFALMQGTLLVSRIDPAWTDFKQQVDSFKKMLNALLK</sequence>
<keyword evidence="1" id="KW-0805">Transcription regulation</keyword>
<keyword evidence="7" id="KW-1185">Reference proteome</keyword>
<dbReference type="PANTHER" id="PTHR47506">
    <property type="entry name" value="TRANSCRIPTIONAL REGULATORY PROTEIN"/>
    <property type="match status" value="1"/>
</dbReference>
<dbReference type="OrthoDB" id="9798857at2"/>
<name>Q21NV4_SACD2</name>
<dbReference type="SUPFAM" id="SSF48498">
    <property type="entry name" value="Tetracyclin repressor-like, C-terminal domain"/>
    <property type="match status" value="1"/>
</dbReference>
<protein>
    <submittedName>
        <fullName evidence="6">Regulatory protein, TetR</fullName>
    </submittedName>
</protein>
<dbReference type="PRINTS" id="PR00455">
    <property type="entry name" value="HTHTETR"/>
</dbReference>
<dbReference type="InterPro" id="IPR009057">
    <property type="entry name" value="Homeodomain-like_sf"/>
</dbReference>
<dbReference type="KEGG" id="sde:Sde_0361"/>
<evidence type="ECO:0000256" key="3">
    <source>
        <dbReference type="ARBA" id="ARBA00023163"/>
    </source>
</evidence>
<dbReference type="GO" id="GO:0003677">
    <property type="term" value="F:DNA binding"/>
    <property type="evidence" value="ECO:0007669"/>
    <property type="project" value="UniProtKB-UniRule"/>
</dbReference>
<dbReference type="AlphaFoldDB" id="Q21NV4"/>
<evidence type="ECO:0000313" key="7">
    <source>
        <dbReference type="Proteomes" id="UP000001947"/>
    </source>
</evidence>
<dbReference type="RefSeq" id="WP_011466849.1">
    <property type="nucleotide sequence ID" value="NC_007912.1"/>
</dbReference>
<dbReference type="STRING" id="203122.Sde_0361"/>
<accession>Q21NV4</accession>
<dbReference type="Gene3D" id="1.10.357.10">
    <property type="entry name" value="Tetracycline Repressor, domain 2"/>
    <property type="match status" value="1"/>
</dbReference>
<reference evidence="6 7" key="1">
    <citation type="journal article" date="2008" name="PLoS Genet.">
        <title>Complete genome sequence of the complex carbohydrate-degrading marine bacterium, Saccharophagus degradans strain 2-40 T.</title>
        <authorList>
            <person name="Weiner R.M."/>
            <person name="Taylor L.E.II."/>
            <person name="Henrissat B."/>
            <person name="Hauser L."/>
            <person name="Land M."/>
            <person name="Coutinho P.M."/>
            <person name="Rancurel C."/>
            <person name="Saunders E.H."/>
            <person name="Longmire A.G."/>
            <person name="Zhang H."/>
            <person name="Bayer E.A."/>
            <person name="Gilbert H.J."/>
            <person name="Larimer F."/>
            <person name="Zhulin I.B."/>
            <person name="Ekborg N.A."/>
            <person name="Lamed R."/>
            <person name="Richardson P.M."/>
            <person name="Borovok I."/>
            <person name="Hutcheson S."/>
        </authorList>
    </citation>
    <scope>NUCLEOTIDE SEQUENCE [LARGE SCALE GENOMIC DNA]</scope>
    <source>
        <strain evidence="7">2-40 / ATCC 43961 / DSM 17024</strain>
    </source>
</reference>
<dbReference type="Pfam" id="PF00440">
    <property type="entry name" value="TetR_N"/>
    <property type="match status" value="1"/>
</dbReference>
<dbReference type="SUPFAM" id="SSF46689">
    <property type="entry name" value="Homeodomain-like"/>
    <property type="match status" value="1"/>
</dbReference>
<dbReference type="EMBL" id="CP000282">
    <property type="protein sequence ID" value="ABD79625.1"/>
    <property type="molecule type" value="Genomic_DNA"/>
</dbReference>
<dbReference type="InterPro" id="IPR036271">
    <property type="entry name" value="Tet_transcr_reg_TetR-rel_C_sf"/>
</dbReference>
<dbReference type="InterPro" id="IPR001647">
    <property type="entry name" value="HTH_TetR"/>
</dbReference>
<dbReference type="HOGENOM" id="CLU_069356_28_1_6"/>
<keyword evidence="3" id="KW-0804">Transcription</keyword>
<dbReference type="GeneID" id="98615621"/>
<dbReference type="PROSITE" id="PS50977">
    <property type="entry name" value="HTH_TETR_2"/>
    <property type="match status" value="1"/>
</dbReference>
<evidence type="ECO:0000259" key="5">
    <source>
        <dbReference type="PROSITE" id="PS50977"/>
    </source>
</evidence>
<evidence type="ECO:0000313" key="6">
    <source>
        <dbReference type="EMBL" id="ABD79625.1"/>
    </source>
</evidence>
<evidence type="ECO:0000256" key="4">
    <source>
        <dbReference type="PROSITE-ProRule" id="PRU00335"/>
    </source>
</evidence>
<dbReference type="Proteomes" id="UP000001947">
    <property type="component" value="Chromosome"/>
</dbReference>